<gene>
    <name evidence="4" type="primary">20199762</name>
    <name evidence="3" type="ORF">HELRODRAFT_162799</name>
</gene>
<dbReference type="EMBL" id="KB097143">
    <property type="protein sequence ID" value="ESN99280.1"/>
    <property type="molecule type" value="Genomic_DNA"/>
</dbReference>
<dbReference type="Gene3D" id="1.10.418.10">
    <property type="entry name" value="Calponin-like domain"/>
    <property type="match status" value="1"/>
</dbReference>
<dbReference type="FunFam" id="1.10.418.10:FF:000059">
    <property type="entry name" value="RIKEN cDNA 6430531B16 gene"/>
    <property type="match status" value="1"/>
</dbReference>
<reference evidence="4" key="3">
    <citation type="submission" date="2015-06" db="UniProtKB">
        <authorList>
            <consortium name="EnsemblMetazoa"/>
        </authorList>
    </citation>
    <scope>IDENTIFICATION</scope>
</reference>
<dbReference type="InterPro" id="IPR001715">
    <property type="entry name" value="CH_dom"/>
</dbReference>
<accession>T1ET62</accession>
<dbReference type="eggNOG" id="ENOG502S497">
    <property type="taxonomic scope" value="Eukaryota"/>
</dbReference>
<dbReference type="RefSeq" id="XP_009023146.1">
    <property type="nucleotide sequence ID" value="XM_009024898.1"/>
</dbReference>
<evidence type="ECO:0000259" key="2">
    <source>
        <dbReference type="PROSITE" id="PS50021"/>
    </source>
</evidence>
<dbReference type="EMBL" id="AMQM01001179">
    <property type="status" value="NOT_ANNOTATED_CDS"/>
    <property type="molecule type" value="Genomic_DNA"/>
</dbReference>
<name>T1ET62_HELRO</name>
<dbReference type="PANTHER" id="PTHR12509">
    <property type="entry name" value="SPERMATOGENESIS-ASSOCIATED 4-RELATED"/>
    <property type="match status" value="1"/>
</dbReference>
<dbReference type="PROSITE" id="PS50021">
    <property type="entry name" value="CH"/>
    <property type="match status" value="1"/>
</dbReference>
<dbReference type="AlphaFoldDB" id="T1ET62"/>
<dbReference type="OrthoDB" id="193300at2759"/>
<dbReference type="Proteomes" id="UP000015101">
    <property type="component" value="Unassembled WGS sequence"/>
</dbReference>
<dbReference type="CTD" id="20199762"/>
<feature type="coiled-coil region" evidence="1">
    <location>
        <begin position="179"/>
        <end position="206"/>
    </location>
</feature>
<dbReference type="InterPro" id="IPR052111">
    <property type="entry name" value="Spermatogenesis_Ciliary_MAP"/>
</dbReference>
<dbReference type="GO" id="GO:0051493">
    <property type="term" value="P:regulation of cytoskeleton organization"/>
    <property type="evidence" value="ECO:0000318"/>
    <property type="project" value="GO_Central"/>
</dbReference>
<dbReference type="InterPro" id="IPR036872">
    <property type="entry name" value="CH_dom_sf"/>
</dbReference>
<evidence type="ECO:0000256" key="1">
    <source>
        <dbReference type="SAM" id="Coils"/>
    </source>
</evidence>
<reference evidence="5" key="1">
    <citation type="submission" date="2012-12" db="EMBL/GenBank/DDBJ databases">
        <authorList>
            <person name="Hellsten U."/>
            <person name="Grimwood J."/>
            <person name="Chapman J.A."/>
            <person name="Shapiro H."/>
            <person name="Aerts A."/>
            <person name="Otillar R.P."/>
            <person name="Terry A.Y."/>
            <person name="Boore J.L."/>
            <person name="Simakov O."/>
            <person name="Marletaz F."/>
            <person name="Cho S.-J."/>
            <person name="Edsinger-Gonzales E."/>
            <person name="Havlak P."/>
            <person name="Kuo D.-H."/>
            <person name="Larsson T."/>
            <person name="Lv J."/>
            <person name="Arendt D."/>
            <person name="Savage R."/>
            <person name="Osoegawa K."/>
            <person name="de Jong P."/>
            <person name="Lindberg D.R."/>
            <person name="Seaver E.C."/>
            <person name="Weisblat D.A."/>
            <person name="Putnam N.H."/>
            <person name="Grigoriev I.V."/>
            <person name="Rokhsar D.S."/>
        </authorList>
    </citation>
    <scope>NUCLEOTIDE SEQUENCE</scope>
</reference>
<dbReference type="InParanoid" id="T1ET62"/>
<dbReference type="InterPro" id="IPR010441">
    <property type="entry name" value="CH_2"/>
</dbReference>
<dbReference type="KEGG" id="hro:HELRODRAFT_162799"/>
<proteinExistence type="predicted"/>
<sequence>MNEELMEDLYAWVDKIPLSRPKKDLKRDFSDGVLVAEVVKHFFPTFVDLHNYPSALGVNNKMTNWKILNRKVFRKLKFEISEDVIRSVVTCQPNSIQQFLLLLRCKIESLLNSSDMPEADQQHNQDQFVALNGIKVDTEIESSLMPESTSKQEAQMRGVNHMEIISSLQKLLISKEIDLVSKEETIDILRAKVKKLENLLDLKDIRINDSPQQKVADLKN</sequence>
<dbReference type="HOGENOM" id="CLU_069635_1_0_1"/>
<keyword evidence="5" id="KW-1185">Reference proteome</keyword>
<evidence type="ECO:0000313" key="3">
    <source>
        <dbReference type="EMBL" id="ESN99280.1"/>
    </source>
</evidence>
<feature type="domain" description="Calponin-homology (CH)" evidence="2">
    <location>
        <begin position="3"/>
        <end position="108"/>
    </location>
</feature>
<dbReference type="GeneID" id="20199762"/>
<dbReference type="GO" id="GO:0005930">
    <property type="term" value="C:axoneme"/>
    <property type="evidence" value="ECO:0000318"/>
    <property type="project" value="GO_Central"/>
</dbReference>
<evidence type="ECO:0000313" key="4">
    <source>
        <dbReference type="EnsemblMetazoa" id="HelroP162799"/>
    </source>
</evidence>
<organism evidence="4 5">
    <name type="scientific">Helobdella robusta</name>
    <name type="common">Californian leech</name>
    <dbReference type="NCBI Taxonomy" id="6412"/>
    <lineage>
        <taxon>Eukaryota</taxon>
        <taxon>Metazoa</taxon>
        <taxon>Spiralia</taxon>
        <taxon>Lophotrochozoa</taxon>
        <taxon>Annelida</taxon>
        <taxon>Clitellata</taxon>
        <taxon>Hirudinea</taxon>
        <taxon>Rhynchobdellida</taxon>
        <taxon>Glossiphoniidae</taxon>
        <taxon>Helobdella</taxon>
    </lineage>
</organism>
<dbReference type="EnsemblMetazoa" id="HelroT162799">
    <property type="protein sequence ID" value="HelroP162799"/>
    <property type="gene ID" value="HelroG162799"/>
</dbReference>
<dbReference type="SUPFAM" id="SSF47576">
    <property type="entry name" value="Calponin-homology domain, CH-domain"/>
    <property type="match status" value="1"/>
</dbReference>
<evidence type="ECO:0000313" key="5">
    <source>
        <dbReference type="Proteomes" id="UP000015101"/>
    </source>
</evidence>
<dbReference type="PANTHER" id="PTHR12509:SF9">
    <property type="entry name" value="SPERM FLAGELLAR PROTEIN 1 ISOFORM X1"/>
    <property type="match status" value="1"/>
</dbReference>
<dbReference type="OMA" id="MEYYDTR"/>
<dbReference type="Pfam" id="PF06294">
    <property type="entry name" value="CH_2"/>
    <property type="match status" value="1"/>
</dbReference>
<protein>
    <recommendedName>
        <fullName evidence="2">Calponin-homology (CH) domain-containing protein</fullName>
    </recommendedName>
</protein>
<reference evidence="3 5" key="2">
    <citation type="journal article" date="2013" name="Nature">
        <title>Insights into bilaterian evolution from three spiralian genomes.</title>
        <authorList>
            <person name="Simakov O."/>
            <person name="Marletaz F."/>
            <person name="Cho S.J."/>
            <person name="Edsinger-Gonzales E."/>
            <person name="Havlak P."/>
            <person name="Hellsten U."/>
            <person name="Kuo D.H."/>
            <person name="Larsson T."/>
            <person name="Lv J."/>
            <person name="Arendt D."/>
            <person name="Savage R."/>
            <person name="Osoegawa K."/>
            <person name="de Jong P."/>
            <person name="Grimwood J."/>
            <person name="Chapman J.A."/>
            <person name="Shapiro H."/>
            <person name="Aerts A."/>
            <person name="Otillar R.P."/>
            <person name="Terry A.Y."/>
            <person name="Boore J.L."/>
            <person name="Grigoriev I.V."/>
            <person name="Lindberg D.R."/>
            <person name="Seaver E.C."/>
            <person name="Weisblat D.A."/>
            <person name="Putnam N.H."/>
            <person name="Rokhsar D.S."/>
        </authorList>
    </citation>
    <scope>NUCLEOTIDE SEQUENCE</scope>
</reference>
<keyword evidence="1" id="KW-0175">Coiled coil</keyword>
<dbReference type="GO" id="GO:0008017">
    <property type="term" value="F:microtubule binding"/>
    <property type="evidence" value="ECO:0000318"/>
    <property type="project" value="GO_Central"/>
</dbReference>
<dbReference type="STRING" id="6412.T1ET62"/>